<dbReference type="AlphaFoldDB" id="A0A391NPC7"/>
<name>A0A391NPC7_9EUKA</name>
<protein>
    <submittedName>
        <fullName evidence="1">Uncharacterized protein</fullName>
    </submittedName>
</protein>
<dbReference type="EMBL" id="BDIP01003369">
    <property type="protein sequence ID" value="GCA63395.1"/>
    <property type="molecule type" value="Genomic_DNA"/>
</dbReference>
<accession>A0A391NPC7</accession>
<keyword evidence="2" id="KW-1185">Reference proteome</keyword>
<reference evidence="1 2" key="1">
    <citation type="journal article" date="2018" name="PLoS ONE">
        <title>The draft genome of Kipferlia bialata reveals reductive genome evolution in fornicate parasites.</title>
        <authorList>
            <person name="Tanifuji G."/>
            <person name="Takabayashi S."/>
            <person name="Kume K."/>
            <person name="Takagi M."/>
            <person name="Nakayama T."/>
            <person name="Kamikawa R."/>
            <person name="Inagaki Y."/>
            <person name="Hashimoto T."/>
        </authorList>
    </citation>
    <scope>NUCLEOTIDE SEQUENCE [LARGE SCALE GENOMIC DNA]</scope>
    <source>
        <strain evidence="1">NY0173</strain>
    </source>
</reference>
<evidence type="ECO:0000313" key="1">
    <source>
        <dbReference type="EMBL" id="GCA63395.1"/>
    </source>
</evidence>
<proteinExistence type="predicted"/>
<evidence type="ECO:0000313" key="2">
    <source>
        <dbReference type="Proteomes" id="UP000265618"/>
    </source>
</evidence>
<sequence length="374" mass="42085">MSEDNPMNGDMLPLQAMAARPWTLPFPLPAGREWEDFSLRYLVKCGPSCFCVVFDNDMDGEQIFKCYEVSAPHNNLVAHSFEWNKANPHLMAAHLIFSSPVGRYGLLVQYGADFMSEGQEKRGVIVQDITDPLTFPRFSEKFSTQFIGEGGEVVCLPLNMSLHGVDYMEDPLCCCLDGNYVFIPRCQSDLGPSGACIYDAAADVFTEDSRIPPLIRYSPYTVVDNTLHVFPDGAGMTAHWTYSLTQGWMQRDNIPKNLERIAYEEGFGRLFVFACPFEPGSGFYLYDTISGDLARVSDRQILGIRYSFGQSVRLQHDTLLCIDKYPVLDVENDLLPATLVTLTESLFYPSEDMGWGRLLESDKDWRVTLGIDKG</sequence>
<gene>
    <name evidence="1" type="ORF">KIPB_009694</name>
</gene>
<dbReference type="Proteomes" id="UP000265618">
    <property type="component" value="Unassembled WGS sequence"/>
</dbReference>
<comment type="caution">
    <text evidence="1">The sequence shown here is derived from an EMBL/GenBank/DDBJ whole genome shotgun (WGS) entry which is preliminary data.</text>
</comment>
<organism evidence="1 2">
    <name type="scientific">Kipferlia bialata</name>
    <dbReference type="NCBI Taxonomy" id="797122"/>
    <lineage>
        <taxon>Eukaryota</taxon>
        <taxon>Metamonada</taxon>
        <taxon>Carpediemonas-like organisms</taxon>
        <taxon>Kipferlia</taxon>
    </lineage>
</organism>